<dbReference type="EMBL" id="AONC01000015">
    <property type="protein sequence ID" value="EXJ16147.1"/>
    <property type="molecule type" value="Genomic_DNA"/>
</dbReference>
<dbReference type="RefSeq" id="WP_043750808.1">
    <property type="nucleotide sequence ID" value="NZ_AONC01000015.1"/>
</dbReference>
<evidence type="ECO:0000256" key="2">
    <source>
        <dbReference type="ARBA" id="ARBA00004651"/>
    </source>
</evidence>
<sequence>MEGQAAQRQPLRFTIFYQILLAMCVVSTIPIAGLWYISVHESRQVWDSIVSHDLNQSAETLGRSVEEWTSMNLRLLDQNAKVPAIRSMDDSLQDPVLKSISDTYDWIYLAFTVSPDGKNVGRSDGKPQTFYGDRAYFKQIMGGAAVGQQVALGKTSKKPAFMLARPILSDASETQGVIAIAMTLEDLSNTITKTRIGKTGYAILLDENDRLIAHGGGGVTSELQDFGNHPAAHLQSRPGDPPFVFELDGRRFVAVTRVLDHGWKFIVMQDALEAYEAADRARLYSLILLASTLVGVILVALLLARRFSAPIRRLTAAADEISRGGFETEIGETDRADEIGALARAIERMRVSLAMALNRLRNR</sequence>
<dbReference type="AlphaFoldDB" id="W9VJB0"/>
<evidence type="ECO:0000256" key="9">
    <source>
        <dbReference type="ARBA" id="ARBA00022989"/>
    </source>
</evidence>
<feature type="domain" description="HAMP" evidence="12">
    <location>
        <begin position="305"/>
        <end position="358"/>
    </location>
</feature>
<dbReference type="CDD" id="cd06225">
    <property type="entry name" value="HAMP"/>
    <property type="match status" value="1"/>
</dbReference>
<dbReference type="InterPro" id="IPR033479">
    <property type="entry name" value="dCache_1"/>
</dbReference>
<keyword evidence="14" id="KW-1185">Reference proteome</keyword>
<gene>
    <name evidence="13" type="ORF">D779_0616</name>
</gene>
<dbReference type="CDD" id="cd12914">
    <property type="entry name" value="PDC1_DGC_like"/>
    <property type="match status" value="1"/>
</dbReference>
<keyword evidence="13" id="KW-0675">Receptor</keyword>
<evidence type="ECO:0000256" key="11">
    <source>
        <dbReference type="SAM" id="Phobius"/>
    </source>
</evidence>
<comment type="caution">
    <text evidence="13">The sequence shown here is derived from an EMBL/GenBank/DDBJ whole genome shotgun (WGS) entry which is preliminary data.</text>
</comment>
<dbReference type="Gene3D" id="6.10.340.10">
    <property type="match status" value="1"/>
</dbReference>
<organism evidence="13 14">
    <name type="scientific">Imhoffiella purpurea</name>
    <dbReference type="NCBI Taxonomy" id="1249627"/>
    <lineage>
        <taxon>Bacteria</taxon>
        <taxon>Pseudomonadati</taxon>
        <taxon>Pseudomonadota</taxon>
        <taxon>Gammaproteobacteria</taxon>
        <taxon>Chromatiales</taxon>
        <taxon>Chromatiaceae</taxon>
        <taxon>Imhoffiella</taxon>
    </lineage>
</organism>
<reference evidence="13 14" key="1">
    <citation type="submission" date="2012-11" db="EMBL/GenBank/DDBJ databases">
        <title>Genome assembly of Thiorhodococcus sp. AK35.</title>
        <authorList>
            <person name="Nupur N."/>
            <person name="Khatri I."/>
            <person name="Subramanian S."/>
            <person name="Pinnaka A."/>
        </authorList>
    </citation>
    <scope>NUCLEOTIDE SEQUENCE [LARGE SCALE GENOMIC DNA]</scope>
    <source>
        <strain evidence="13 14">AK35</strain>
    </source>
</reference>
<protein>
    <recommendedName>
        <fullName evidence="3">histidine kinase</fullName>
        <ecNumber evidence="3">2.7.13.3</ecNumber>
    </recommendedName>
</protein>
<dbReference type="InterPro" id="IPR003660">
    <property type="entry name" value="HAMP_dom"/>
</dbReference>
<dbReference type="eggNOG" id="COG2770">
    <property type="taxonomic scope" value="Bacteria"/>
</dbReference>
<dbReference type="PANTHER" id="PTHR45528:SF10">
    <property type="entry name" value="METHYL-ACCEPTING CHEMOTAXIS PROTEIN"/>
    <property type="match status" value="1"/>
</dbReference>
<comment type="subcellular location">
    <subcellularLocation>
        <location evidence="2">Cell membrane</location>
        <topology evidence="2">Multi-pass membrane protein</topology>
    </subcellularLocation>
</comment>
<comment type="catalytic activity">
    <reaction evidence="1">
        <text>ATP + protein L-histidine = ADP + protein N-phospho-L-histidine.</text>
        <dbReference type="EC" id="2.7.13.3"/>
    </reaction>
</comment>
<dbReference type="InterPro" id="IPR050398">
    <property type="entry name" value="HssS/ArlS-like"/>
</dbReference>
<proteinExistence type="predicted"/>
<evidence type="ECO:0000256" key="5">
    <source>
        <dbReference type="ARBA" id="ARBA00022553"/>
    </source>
</evidence>
<evidence type="ECO:0000256" key="3">
    <source>
        <dbReference type="ARBA" id="ARBA00012438"/>
    </source>
</evidence>
<evidence type="ECO:0000256" key="4">
    <source>
        <dbReference type="ARBA" id="ARBA00022475"/>
    </source>
</evidence>
<dbReference type="Pfam" id="PF02743">
    <property type="entry name" value="dCache_1"/>
    <property type="match status" value="1"/>
</dbReference>
<dbReference type="PANTHER" id="PTHR45528">
    <property type="entry name" value="SENSOR HISTIDINE KINASE CPXA"/>
    <property type="match status" value="1"/>
</dbReference>
<keyword evidence="4" id="KW-1003">Cell membrane</keyword>
<feature type="transmembrane region" description="Helical" evidence="11">
    <location>
        <begin position="283"/>
        <end position="304"/>
    </location>
</feature>
<evidence type="ECO:0000256" key="1">
    <source>
        <dbReference type="ARBA" id="ARBA00000085"/>
    </source>
</evidence>
<dbReference type="PROSITE" id="PS50885">
    <property type="entry name" value="HAMP"/>
    <property type="match status" value="1"/>
</dbReference>
<name>W9VJB0_9GAMM</name>
<keyword evidence="9 11" id="KW-1133">Transmembrane helix</keyword>
<evidence type="ECO:0000313" key="13">
    <source>
        <dbReference type="EMBL" id="EXJ16147.1"/>
    </source>
</evidence>
<keyword evidence="5" id="KW-0597">Phosphoprotein</keyword>
<dbReference type="Gene3D" id="3.30.450.20">
    <property type="entry name" value="PAS domain"/>
    <property type="match status" value="1"/>
</dbReference>
<evidence type="ECO:0000256" key="8">
    <source>
        <dbReference type="ARBA" id="ARBA00022777"/>
    </source>
</evidence>
<dbReference type="SMART" id="SM00304">
    <property type="entry name" value="HAMP"/>
    <property type="match status" value="1"/>
</dbReference>
<evidence type="ECO:0000256" key="10">
    <source>
        <dbReference type="ARBA" id="ARBA00023136"/>
    </source>
</evidence>
<keyword evidence="8" id="KW-0418">Kinase</keyword>
<evidence type="ECO:0000313" key="14">
    <source>
        <dbReference type="Proteomes" id="UP000019460"/>
    </source>
</evidence>
<keyword evidence="7 11" id="KW-0812">Transmembrane</keyword>
<dbReference type="GO" id="GO:0000155">
    <property type="term" value="F:phosphorelay sensor kinase activity"/>
    <property type="evidence" value="ECO:0007669"/>
    <property type="project" value="TreeGrafter"/>
</dbReference>
<feature type="transmembrane region" description="Helical" evidence="11">
    <location>
        <begin position="15"/>
        <end position="37"/>
    </location>
</feature>
<dbReference type="EC" id="2.7.13.3" evidence="3"/>
<dbReference type="SUPFAM" id="SSF158472">
    <property type="entry name" value="HAMP domain-like"/>
    <property type="match status" value="1"/>
</dbReference>
<evidence type="ECO:0000259" key="12">
    <source>
        <dbReference type="PROSITE" id="PS50885"/>
    </source>
</evidence>
<keyword evidence="10 11" id="KW-0472">Membrane</keyword>
<dbReference type="STRING" id="1249627.D779_0616"/>
<dbReference type="GO" id="GO:0005886">
    <property type="term" value="C:plasma membrane"/>
    <property type="evidence" value="ECO:0007669"/>
    <property type="project" value="UniProtKB-SubCell"/>
</dbReference>
<accession>W9VJB0</accession>
<evidence type="ECO:0000256" key="6">
    <source>
        <dbReference type="ARBA" id="ARBA00022679"/>
    </source>
</evidence>
<dbReference type="Pfam" id="PF00672">
    <property type="entry name" value="HAMP"/>
    <property type="match status" value="1"/>
</dbReference>
<keyword evidence="6" id="KW-0808">Transferase</keyword>
<dbReference type="Proteomes" id="UP000019460">
    <property type="component" value="Unassembled WGS sequence"/>
</dbReference>
<evidence type="ECO:0000256" key="7">
    <source>
        <dbReference type="ARBA" id="ARBA00022692"/>
    </source>
</evidence>